<name>A0A9W4FU17_ADEB2</name>
<evidence type="ECO:0000256" key="5">
    <source>
        <dbReference type="ARBA" id="ARBA00022844"/>
    </source>
</evidence>
<dbReference type="GO" id="GO:0046718">
    <property type="term" value="P:symbiont entry into host cell"/>
    <property type="evidence" value="ECO:0007669"/>
    <property type="project" value="UniProtKB-KW"/>
</dbReference>
<feature type="coiled-coil region" evidence="9">
    <location>
        <begin position="69"/>
        <end position="103"/>
    </location>
</feature>
<organismHost>
    <name type="scientific">Bos taurus</name>
    <name type="common">Bovine</name>
    <dbReference type="NCBI Taxonomy" id="9913"/>
</organismHost>
<keyword evidence="7" id="KW-1232">Capsid decoration protein</keyword>
<keyword evidence="4" id="KW-0945">Host-virus interaction</keyword>
<evidence type="ECO:0000256" key="7">
    <source>
        <dbReference type="ARBA" id="ARBA00023093"/>
    </source>
</evidence>
<dbReference type="InterPro" id="IPR005641">
    <property type="entry name" value="Hexon_assoc_IX"/>
</dbReference>
<dbReference type="GO" id="GO:0031423">
    <property type="term" value="F:hexon binding"/>
    <property type="evidence" value="ECO:0007669"/>
    <property type="project" value="InterPro"/>
</dbReference>
<comment type="similarity">
    <text evidence="1">Belongs to the adenoviridae hexon-interlacing protein family.</text>
</comment>
<proteinExistence type="inferred from homology"/>
<sequence length="116" mass="12910">MADEGDIRTSFLTARLPHWAGVRHNALGSNISGAPVPSPEVISTVRNRTDATELTTRNITTTRPAEEQLENLTEMILNLRAELNRATMSINGLEQRVSEIERDIEPVLQLHNQVQA</sequence>
<evidence type="ECO:0000256" key="4">
    <source>
        <dbReference type="ARBA" id="ARBA00022581"/>
    </source>
</evidence>
<evidence type="ECO:0000256" key="1">
    <source>
        <dbReference type="ARBA" id="ARBA00010950"/>
    </source>
</evidence>
<organism evidence="10">
    <name type="scientific">Bovine adenovirus 2</name>
    <name type="common">BAdV-2</name>
    <name type="synonym">Mastadenovirus bos2</name>
    <dbReference type="NCBI Taxonomy" id="114429"/>
    <lineage>
        <taxon>Viruses</taxon>
        <taxon>Varidnaviria</taxon>
        <taxon>Bamfordvirae</taxon>
        <taxon>Preplasmiviricota</taxon>
        <taxon>Polisuviricotina</taxon>
        <taxon>Pharingeaviricetes</taxon>
        <taxon>Rowavirales</taxon>
        <taxon>Adenoviridae</taxon>
        <taxon>Mastadenovirus</taxon>
        <taxon>Mastadenovirus bovidae</taxon>
        <taxon>Ovine mastadenovirus A</taxon>
    </lineage>
</organism>
<accession>A0A9W4FU17</accession>
<evidence type="ECO:0000256" key="8">
    <source>
        <dbReference type="ARBA" id="ARBA00023296"/>
    </source>
</evidence>
<evidence type="ECO:0000256" key="3">
    <source>
        <dbReference type="ARBA" id="ARBA00022562"/>
    </source>
</evidence>
<reference evidence="10" key="1">
    <citation type="submission" date="2021-03" db="EMBL/GenBank/DDBJ databases">
        <title>First isolation, molecular characterization, and serological survey of bovine adenovirus type 2 in Japan.</title>
        <authorList>
            <person name="Kumagai A."/>
            <person name="Hatama S."/>
        </authorList>
    </citation>
    <scope>NUCLEOTIDE SEQUENCE</scope>
    <source>
        <strain evidence="10">KY19-1</strain>
    </source>
</reference>
<evidence type="ECO:0000313" key="10">
    <source>
        <dbReference type="EMBL" id="BCT90764.1"/>
    </source>
</evidence>
<evidence type="ECO:0000256" key="9">
    <source>
        <dbReference type="SAM" id="Coils"/>
    </source>
</evidence>
<keyword evidence="8" id="KW-1160">Virus entry into host cell</keyword>
<keyword evidence="2" id="KW-0167">Capsid protein</keyword>
<evidence type="ECO:0000256" key="2">
    <source>
        <dbReference type="ARBA" id="ARBA00022561"/>
    </source>
</evidence>
<dbReference type="GO" id="GO:0098021">
    <property type="term" value="C:viral capsid, decoration"/>
    <property type="evidence" value="ECO:0007669"/>
    <property type="project" value="UniProtKB-KW"/>
</dbReference>
<dbReference type="EMBL" id="LC621239">
    <property type="protein sequence ID" value="BCT90764.1"/>
    <property type="molecule type" value="Genomic_DNA"/>
</dbReference>
<protein>
    <submittedName>
        <fullName evidence="10">IX protein</fullName>
    </submittedName>
</protein>
<keyword evidence="3" id="KW-1048">Host nucleus</keyword>
<evidence type="ECO:0000256" key="6">
    <source>
        <dbReference type="ARBA" id="ARBA00023054"/>
    </source>
</evidence>
<keyword evidence="6 9" id="KW-0175">Coiled coil</keyword>
<dbReference type="Pfam" id="PF03955">
    <property type="entry name" value="Adeno_PIX"/>
    <property type="match status" value="1"/>
</dbReference>
<keyword evidence="5" id="KW-0946">Virion</keyword>
<dbReference type="Proteomes" id="UP000664909">
    <property type="component" value="Segment"/>
</dbReference>